<evidence type="ECO:0000313" key="2">
    <source>
        <dbReference type="Proteomes" id="UP001108240"/>
    </source>
</evidence>
<sequence>MAAAQKHVLRVYVARDTALKLTLLERPKSVEELKEIMQERFKPRLDGDFSLHYEDPDFDGDLCLLVDIQELPEKGTLRVIRPEGDTSSTASSDTDLLPCVSALQRQKSWPDHFVVPGFDYEMEHILEEGNRVYEESGKLLKLKRSQKSEILKKMAEMIYSFKPYPHEKELAIAAKALITAHPCLRMTAGEDAELGWKRHIGYKVASYRNNLAKVGVAEVAINTGRRSRNNPNNDHPHQNIKKARKAEVNYIINLPKDQTPATLETMRVEIIHEVEKTERNQLVIGKLMNTTYALRRQEIVGALVAPRVRDIVDRWPALLMESQVFAEFHRINNVNLRNQFYKELDRHTPKLITLFRDKATKTGKIAEELAKLMMIYDLQEQRNVNIRRALVLRALPVYLREDAFKFFRTCNSADCPDLTDTPVALLTVVTDDTIDAALFSPESICIVVEDEILVSGPTTLADSFLLLFGYVYALDLQYPKNLELTFTFIQKVVMCLEDNKPLKGRLLTLKNDLFNE</sequence>
<protein>
    <submittedName>
        <fullName evidence="1">Uncharacterized protein</fullName>
    </submittedName>
</protein>
<keyword evidence="2" id="KW-1185">Reference proteome</keyword>
<dbReference type="PANTHER" id="PTHR31025">
    <property type="entry name" value="SI:CH211-196P9.1-RELATED"/>
    <property type="match status" value="1"/>
</dbReference>
<dbReference type="PANTHER" id="PTHR31025:SF19">
    <property type="entry name" value="SI:CH73-42K18.1-RELATED"/>
    <property type="match status" value="1"/>
</dbReference>
<name>A0A9J7XUG6_CYPCA</name>
<dbReference type="Ensembl" id="ENSCCRT00000125045.1">
    <property type="protein sequence ID" value="ENSCCRP00000109295.1"/>
    <property type="gene ID" value="ENSCCRG00000058681.1"/>
</dbReference>
<reference evidence="1" key="1">
    <citation type="submission" date="2025-08" db="UniProtKB">
        <authorList>
            <consortium name="Ensembl"/>
        </authorList>
    </citation>
    <scope>IDENTIFICATION</scope>
</reference>
<dbReference type="Proteomes" id="UP001108240">
    <property type="component" value="Unplaced"/>
</dbReference>
<dbReference type="OMA" id="KPYPHER"/>
<dbReference type="AlphaFoldDB" id="A0A9J7XUG6"/>
<dbReference type="GeneTree" id="ENSGT00950000182912"/>
<evidence type="ECO:0000313" key="1">
    <source>
        <dbReference type="Ensembl" id="ENSCCRP00000109295.1"/>
    </source>
</evidence>
<reference evidence="1" key="2">
    <citation type="submission" date="2025-09" db="UniProtKB">
        <authorList>
            <consortium name="Ensembl"/>
        </authorList>
    </citation>
    <scope>IDENTIFICATION</scope>
</reference>
<proteinExistence type="predicted"/>
<accession>A0A9J7XUG6</accession>
<organism evidence="1 2">
    <name type="scientific">Cyprinus carpio carpio</name>
    <dbReference type="NCBI Taxonomy" id="630221"/>
    <lineage>
        <taxon>Eukaryota</taxon>
        <taxon>Metazoa</taxon>
        <taxon>Chordata</taxon>
        <taxon>Craniata</taxon>
        <taxon>Vertebrata</taxon>
        <taxon>Euteleostomi</taxon>
        <taxon>Actinopterygii</taxon>
        <taxon>Neopterygii</taxon>
        <taxon>Teleostei</taxon>
        <taxon>Ostariophysi</taxon>
        <taxon>Cypriniformes</taxon>
        <taxon>Cyprinidae</taxon>
        <taxon>Cyprininae</taxon>
        <taxon>Cyprinus</taxon>
    </lineage>
</organism>